<dbReference type="GO" id="GO:0016746">
    <property type="term" value="F:acyltransferase activity"/>
    <property type="evidence" value="ECO:0007669"/>
    <property type="project" value="UniProtKB-KW"/>
</dbReference>
<proteinExistence type="predicted"/>
<keyword evidence="2 4" id="KW-0012">Acyltransferase</keyword>
<dbReference type="Proteomes" id="UP001606303">
    <property type="component" value="Unassembled WGS sequence"/>
</dbReference>
<dbReference type="RefSeq" id="WP_394387602.1">
    <property type="nucleotide sequence ID" value="NZ_JBIGIB010000008.1"/>
</dbReference>
<dbReference type="InterPro" id="IPR016181">
    <property type="entry name" value="Acyl_CoA_acyltransferase"/>
</dbReference>
<dbReference type="InterPro" id="IPR000182">
    <property type="entry name" value="GNAT_dom"/>
</dbReference>
<dbReference type="PANTHER" id="PTHR43877">
    <property type="entry name" value="AMINOALKYLPHOSPHONATE N-ACETYLTRANSFERASE-RELATED-RELATED"/>
    <property type="match status" value="1"/>
</dbReference>
<dbReference type="EC" id="2.3.-.-" evidence="4"/>
<dbReference type="CDD" id="cd04301">
    <property type="entry name" value="NAT_SF"/>
    <property type="match status" value="1"/>
</dbReference>
<evidence type="ECO:0000313" key="5">
    <source>
        <dbReference type="Proteomes" id="UP001606303"/>
    </source>
</evidence>
<accession>A0ABW7H4Q4</accession>
<dbReference type="PROSITE" id="PS51186">
    <property type="entry name" value="GNAT"/>
    <property type="match status" value="1"/>
</dbReference>
<evidence type="ECO:0000256" key="1">
    <source>
        <dbReference type="ARBA" id="ARBA00022679"/>
    </source>
</evidence>
<organism evidence="4 5">
    <name type="scientific">Pelomonas baiyunensis</name>
    <dbReference type="NCBI Taxonomy" id="3299026"/>
    <lineage>
        <taxon>Bacteria</taxon>
        <taxon>Pseudomonadati</taxon>
        <taxon>Pseudomonadota</taxon>
        <taxon>Betaproteobacteria</taxon>
        <taxon>Burkholderiales</taxon>
        <taxon>Sphaerotilaceae</taxon>
        <taxon>Roseateles</taxon>
    </lineage>
</organism>
<dbReference type="SUPFAM" id="SSF55729">
    <property type="entry name" value="Acyl-CoA N-acyltransferases (Nat)"/>
    <property type="match status" value="1"/>
</dbReference>
<gene>
    <name evidence="4" type="ORF">ACG01O_21570</name>
</gene>
<dbReference type="InterPro" id="IPR050832">
    <property type="entry name" value="Bact_Acetyltransf"/>
</dbReference>
<reference evidence="4 5" key="1">
    <citation type="submission" date="2024-08" db="EMBL/GenBank/DDBJ databases">
        <authorList>
            <person name="Lu H."/>
        </authorList>
    </citation>
    <scope>NUCLEOTIDE SEQUENCE [LARGE SCALE GENOMIC DNA]</scope>
    <source>
        <strain evidence="4 5">BYS87W</strain>
    </source>
</reference>
<dbReference type="PANTHER" id="PTHR43877:SF2">
    <property type="entry name" value="AMINOALKYLPHOSPHONATE N-ACETYLTRANSFERASE-RELATED"/>
    <property type="match status" value="1"/>
</dbReference>
<feature type="domain" description="N-acetyltransferase" evidence="3">
    <location>
        <begin position="7"/>
        <end position="160"/>
    </location>
</feature>
<dbReference type="EMBL" id="JBIGIB010000008">
    <property type="protein sequence ID" value="MFG6469222.1"/>
    <property type="molecule type" value="Genomic_DNA"/>
</dbReference>
<protein>
    <submittedName>
        <fullName evidence="4">GNAT family N-acetyltransferase</fullName>
        <ecNumber evidence="4">2.3.-.-</ecNumber>
    </submittedName>
</protein>
<sequence length="160" mass="17394">MNPDLTCHLAPLDPEHPQAQALMALSEAYMGALYPAESNHFEPPSGLREPHGLFLGAWCGDALLGCGGVKFHAPQSVPAYGEIKRLFVLEQARGRGLAQQLMAQLEAQLVARGVGWARLETGIHQPEAIGLYRRLGYAECGPFGGYQPDPLSLFMEKRLA</sequence>
<evidence type="ECO:0000313" key="4">
    <source>
        <dbReference type="EMBL" id="MFG6469222.1"/>
    </source>
</evidence>
<dbReference type="Pfam" id="PF00583">
    <property type="entry name" value="Acetyltransf_1"/>
    <property type="match status" value="1"/>
</dbReference>
<dbReference type="Gene3D" id="3.40.630.30">
    <property type="match status" value="1"/>
</dbReference>
<evidence type="ECO:0000256" key="2">
    <source>
        <dbReference type="ARBA" id="ARBA00023315"/>
    </source>
</evidence>
<comment type="caution">
    <text evidence="4">The sequence shown here is derived from an EMBL/GenBank/DDBJ whole genome shotgun (WGS) entry which is preliminary data.</text>
</comment>
<keyword evidence="1 4" id="KW-0808">Transferase</keyword>
<keyword evidence="5" id="KW-1185">Reference proteome</keyword>
<name>A0ABW7H4Q4_9BURK</name>
<evidence type="ECO:0000259" key="3">
    <source>
        <dbReference type="PROSITE" id="PS51186"/>
    </source>
</evidence>